<organism evidence="6 7">
    <name type="scientific">Geodia barretti</name>
    <name type="common">Barrett's horny sponge</name>
    <dbReference type="NCBI Taxonomy" id="519541"/>
    <lineage>
        <taxon>Eukaryota</taxon>
        <taxon>Metazoa</taxon>
        <taxon>Porifera</taxon>
        <taxon>Demospongiae</taxon>
        <taxon>Heteroscleromorpha</taxon>
        <taxon>Tetractinellida</taxon>
        <taxon>Astrophorina</taxon>
        <taxon>Geodiidae</taxon>
        <taxon>Geodia</taxon>
    </lineage>
</organism>
<protein>
    <submittedName>
        <fullName evidence="6">Glutathione-binding protein GsiB</fullName>
    </submittedName>
</protein>
<dbReference type="EMBL" id="CASHTH010000370">
    <property type="protein sequence ID" value="CAI7999243.1"/>
    <property type="molecule type" value="Genomic_DNA"/>
</dbReference>
<dbReference type="GO" id="GO:1904680">
    <property type="term" value="F:peptide transmembrane transporter activity"/>
    <property type="evidence" value="ECO:0007669"/>
    <property type="project" value="TreeGrafter"/>
</dbReference>
<comment type="similarity">
    <text evidence="1">Belongs to the bacterial solute-binding protein 5 family.</text>
</comment>
<evidence type="ECO:0000256" key="1">
    <source>
        <dbReference type="ARBA" id="ARBA00005695"/>
    </source>
</evidence>
<feature type="domain" description="Solute-binding protein family 5" evidence="5">
    <location>
        <begin position="135"/>
        <end position="506"/>
    </location>
</feature>
<evidence type="ECO:0000313" key="7">
    <source>
        <dbReference type="Proteomes" id="UP001174909"/>
    </source>
</evidence>
<dbReference type="Pfam" id="PF00496">
    <property type="entry name" value="SBP_bac_5"/>
    <property type="match status" value="1"/>
</dbReference>
<evidence type="ECO:0000256" key="2">
    <source>
        <dbReference type="ARBA" id="ARBA00022448"/>
    </source>
</evidence>
<evidence type="ECO:0000313" key="6">
    <source>
        <dbReference type="EMBL" id="CAI7999243.1"/>
    </source>
</evidence>
<keyword evidence="2" id="KW-0813">Transport</keyword>
<keyword evidence="3 4" id="KW-0732">Signal</keyword>
<name>A0AA35R0Q9_GEOBA</name>
<feature type="signal peptide" evidence="4">
    <location>
        <begin position="1"/>
        <end position="16"/>
    </location>
</feature>
<dbReference type="InterPro" id="IPR000914">
    <property type="entry name" value="SBP_5_dom"/>
</dbReference>
<dbReference type="PANTHER" id="PTHR30290:SF9">
    <property type="entry name" value="OLIGOPEPTIDE-BINDING PROTEIN APPA"/>
    <property type="match status" value="1"/>
</dbReference>
<proteinExistence type="inferred from homology"/>
<dbReference type="AlphaFoldDB" id="A0AA35R0Q9"/>
<dbReference type="Gene3D" id="3.10.105.10">
    <property type="entry name" value="Dipeptide-binding Protein, Domain 3"/>
    <property type="match status" value="1"/>
</dbReference>
<evidence type="ECO:0000259" key="5">
    <source>
        <dbReference type="Pfam" id="PF00496"/>
    </source>
</evidence>
<dbReference type="GO" id="GO:0015833">
    <property type="term" value="P:peptide transport"/>
    <property type="evidence" value="ECO:0007669"/>
    <property type="project" value="TreeGrafter"/>
</dbReference>
<feature type="chain" id="PRO_5041309754" evidence="4">
    <location>
        <begin position="17"/>
        <end position="613"/>
    </location>
</feature>
<evidence type="ECO:0000256" key="4">
    <source>
        <dbReference type="SAM" id="SignalP"/>
    </source>
</evidence>
<sequence length="613" mass="67443">MLVVLALATVACGAAATATPAPAPDPIEAPAAMADSTEAPAAMAEPTAVPEAIAKPAEEMMAKPEVGEMAFADYWNPPTDFYGPVVYGGTLRVNYEDPLEHANDWGAATGASSRYRGSTGAVLVMENPYDAGAPVIPDLAQNWDVHEGLDGVTFHFREGTAWHNGEPFVCEDARFSFETMITGNGLTASYMKSRLAHVVLEEMACIDDMTLKMNFNGPTGIPLLNISNRRGIVFNKAWFQAGGEDAMFQDVTMGIGPYKWAEGQSVGVDEQHFEKNPDYFIPELPYVDELVIFGILDESAQQATQLAHQTDWHWVRNWGQYQAYVDHDQIITVIRATRGNFRLWINARNEPFDNVKVRQAIIMSIDRDAGIRILQDGHGASGGFGYAPGSPWELPQEQLCSVPGWCISEDMEATRAEAKAILDAEGFDFERRYVFTVESDAQVTARATFLQEQFRLLGIETDFDSVETIAYREQEQSGTWGDFKPGNSTVVADDPNAGVAAFLRCDSTGNHWTPNGPCDDSIVAVLDQAQVALDVDKRQVLAHQIELAAMKQYSSFPVYWEQEAAAFWPEVRGYAHFPAPFGSYRKFMHMWIDPDRMNDTGNAGQTTGVPGGS</sequence>
<accession>A0AA35R0Q9</accession>
<comment type="caution">
    <text evidence="6">The sequence shown here is derived from an EMBL/GenBank/DDBJ whole genome shotgun (WGS) entry which is preliminary data.</text>
</comment>
<dbReference type="SUPFAM" id="SSF53850">
    <property type="entry name" value="Periplasmic binding protein-like II"/>
    <property type="match status" value="1"/>
</dbReference>
<dbReference type="Gene3D" id="3.40.190.10">
    <property type="entry name" value="Periplasmic binding protein-like II"/>
    <property type="match status" value="1"/>
</dbReference>
<dbReference type="PANTHER" id="PTHR30290">
    <property type="entry name" value="PERIPLASMIC BINDING COMPONENT OF ABC TRANSPORTER"/>
    <property type="match status" value="1"/>
</dbReference>
<dbReference type="Proteomes" id="UP001174909">
    <property type="component" value="Unassembled WGS sequence"/>
</dbReference>
<evidence type="ECO:0000256" key="3">
    <source>
        <dbReference type="ARBA" id="ARBA00022729"/>
    </source>
</evidence>
<keyword evidence="7" id="KW-1185">Reference proteome</keyword>
<gene>
    <name evidence="6" type="ORF">GBAR_LOCUS2670</name>
</gene>
<dbReference type="InterPro" id="IPR039424">
    <property type="entry name" value="SBP_5"/>
</dbReference>
<reference evidence="6" key="1">
    <citation type="submission" date="2023-03" db="EMBL/GenBank/DDBJ databases">
        <authorList>
            <person name="Steffen K."/>
            <person name="Cardenas P."/>
        </authorList>
    </citation>
    <scope>NUCLEOTIDE SEQUENCE</scope>
</reference>
<dbReference type="CDD" id="cd00995">
    <property type="entry name" value="PBP2_NikA_DppA_OppA_like"/>
    <property type="match status" value="1"/>
</dbReference>